<dbReference type="OrthoDB" id="9804603at2"/>
<keyword evidence="7" id="KW-1185">Reference proteome</keyword>
<dbReference type="EMBL" id="LIUT01000006">
    <property type="protein sequence ID" value="KOR76939.1"/>
    <property type="molecule type" value="Genomic_DNA"/>
</dbReference>
<accession>A0A0M1N4P9</accession>
<dbReference type="PROSITE" id="PS51379">
    <property type="entry name" value="4FE4S_FER_2"/>
    <property type="match status" value="2"/>
</dbReference>
<dbReference type="Gene3D" id="3.30.70.20">
    <property type="match status" value="1"/>
</dbReference>
<evidence type="ECO:0000256" key="4">
    <source>
        <dbReference type="ARBA" id="ARBA00023014"/>
    </source>
</evidence>
<feature type="domain" description="4Fe-4S ferredoxin-type" evidence="5">
    <location>
        <begin position="1"/>
        <end position="31"/>
    </location>
</feature>
<evidence type="ECO:0000313" key="6">
    <source>
        <dbReference type="EMBL" id="KOR76939.1"/>
    </source>
</evidence>
<dbReference type="GO" id="GO:0046872">
    <property type="term" value="F:metal ion binding"/>
    <property type="evidence" value="ECO:0007669"/>
    <property type="project" value="UniProtKB-KW"/>
</dbReference>
<evidence type="ECO:0000259" key="5">
    <source>
        <dbReference type="PROSITE" id="PS51379"/>
    </source>
</evidence>
<dbReference type="InterPro" id="IPR017900">
    <property type="entry name" value="4Fe4S_Fe_S_CS"/>
</dbReference>
<keyword evidence="1" id="KW-0004">4Fe-4S</keyword>
<dbReference type="Pfam" id="PF00037">
    <property type="entry name" value="Fer4"/>
    <property type="match status" value="1"/>
</dbReference>
<dbReference type="InterPro" id="IPR050572">
    <property type="entry name" value="Fe-S_Ferredoxin"/>
</dbReference>
<evidence type="ECO:0000313" key="7">
    <source>
        <dbReference type="Proteomes" id="UP000036932"/>
    </source>
</evidence>
<keyword evidence="3" id="KW-0408">Iron</keyword>
<dbReference type="PANTHER" id="PTHR43687:SF4">
    <property type="entry name" value="BLR5484 PROTEIN"/>
    <property type="match status" value="1"/>
</dbReference>
<organism evidence="6 7">
    <name type="scientific">Paenibacillus solani</name>
    <dbReference type="NCBI Taxonomy" id="1705565"/>
    <lineage>
        <taxon>Bacteria</taxon>
        <taxon>Bacillati</taxon>
        <taxon>Bacillota</taxon>
        <taxon>Bacilli</taxon>
        <taxon>Bacillales</taxon>
        <taxon>Paenibacillaceae</taxon>
        <taxon>Paenibacillus</taxon>
    </lineage>
</organism>
<dbReference type="InterPro" id="IPR017896">
    <property type="entry name" value="4Fe4S_Fe-S-bd"/>
</dbReference>
<evidence type="ECO:0000256" key="1">
    <source>
        <dbReference type="ARBA" id="ARBA00022485"/>
    </source>
</evidence>
<dbReference type="PROSITE" id="PS00198">
    <property type="entry name" value="4FE4S_FER_1"/>
    <property type="match status" value="2"/>
</dbReference>
<dbReference type="GO" id="GO:0051539">
    <property type="term" value="F:4 iron, 4 sulfur cluster binding"/>
    <property type="evidence" value="ECO:0007669"/>
    <property type="project" value="UniProtKB-KW"/>
</dbReference>
<dbReference type="RefSeq" id="WP_053490035.1">
    <property type="nucleotide sequence ID" value="NZ_LIUT01000006.1"/>
</dbReference>
<evidence type="ECO:0000256" key="3">
    <source>
        <dbReference type="ARBA" id="ARBA00023004"/>
    </source>
</evidence>
<dbReference type="PATRIC" id="fig|1705565.3.peg.909"/>
<protein>
    <submittedName>
        <fullName evidence="6">4Fe-4S ferredoxin</fullName>
    </submittedName>
</protein>
<gene>
    <name evidence="6" type="ORF">AM231_23755</name>
</gene>
<comment type="caution">
    <text evidence="6">The sequence shown here is derived from an EMBL/GenBank/DDBJ whole genome shotgun (WGS) entry which is preliminary data.</text>
</comment>
<reference evidence="7" key="1">
    <citation type="submission" date="2015-08" db="EMBL/GenBank/DDBJ databases">
        <title>Genome sequencing project for genomic taxonomy and phylogenomics of Bacillus-like bacteria.</title>
        <authorList>
            <person name="Liu B."/>
            <person name="Wang J."/>
            <person name="Zhu Y."/>
            <person name="Liu G."/>
            <person name="Chen Q."/>
            <person name="Chen Z."/>
            <person name="Lan J."/>
            <person name="Che J."/>
            <person name="Ge C."/>
            <person name="Shi H."/>
            <person name="Pan Z."/>
            <person name="Liu X."/>
        </authorList>
    </citation>
    <scope>NUCLEOTIDE SEQUENCE [LARGE SCALE GENOMIC DNA]</scope>
    <source>
        <strain evidence="7">FJAT-22460</strain>
    </source>
</reference>
<feature type="domain" description="4Fe-4S ferredoxin-type" evidence="5">
    <location>
        <begin position="32"/>
        <end position="61"/>
    </location>
</feature>
<keyword evidence="2" id="KW-0479">Metal-binding</keyword>
<dbReference type="AlphaFoldDB" id="A0A0M1N4P9"/>
<proteinExistence type="predicted"/>
<keyword evidence="4" id="KW-0411">Iron-sulfur</keyword>
<dbReference type="PANTHER" id="PTHR43687">
    <property type="entry name" value="ADENYLYLSULFATE REDUCTASE, BETA SUBUNIT"/>
    <property type="match status" value="1"/>
</dbReference>
<sequence length="110" mass="12267">MIELISDARCVACNLCVSVCPTNVFDKVVDDVPVIARQNDCQTCFMCELYCPADAMYVAPHPDRLSNRSEAELEQAELLGGYREQVGWGPGRTPISSHEFMAQLARRFVP</sequence>
<dbReference type="Proteomes" id="UP000036932">
    <property type="component" value="Unassembled WGS sequence"/>
</dbReference>
<dbReference type="SUPFAM" id="SSF54862">
    <property type="entry name" value="4Fe-4S ferredoxins"/>
    <property type="match status" value="1"/>
</dbReference>
<evidence type="ECO:0000256" key="2">
    <source>
        <dbReference type="ARBA" id="ARBA00022723"/>
    </source>
</evidence>
<name>A0A0M1N4P9_9BACL</name>